<dbReference type="Proteomes" id="UP000504638">
    <property type="component" value="Unplaced"/>
</dbReference>
<dbReference type="Pfam" id="PF18596">
    <property type="entry name" value="Sld7_C"/>
    <property type="match status" value="1"/>
</dbReference>
<reference evidence="3 5" key="1">
    <citation type="submission" date="2020-01" db="EMBL/GenBank/DDBJ databases">
        <authorList>
            <consortium name="DOE Joint Genome Institute"/>
            <person name="Haridas S."/>
            <person name="Albert R."/>
            <person name="Binder M."/>
            <person name="Bloem J."/>
            <person name="Labutti K."/>
            <person name="Salamov A."/>
            <person name="Andreopoulos B."/>
            <person name="Baker S.E."/>
            <person name="Barry K."/>
            <person name="Bills G."/>
            <person name="Bluhm B.H."/>
            <person name="Cannon C."/>
            <person name="Castanera R."/>
            <person name="Culley D.E."/>
            <person name="Daum C."/>
            <person name="Ezra D."/>
            <person name="Gonzalez J.B."/>
            <person name="Henrissat B."/>
            <person name="Kuo A."/>
            <person name="Liang C."/>
            <person name="Lipzen A."/>
            <person name="Lutzoni F."/>
            <person name="Magnuson J."/>
            <person name="Mondo S."/>
            <person name="Nolan M."/>
            <person name="Ohm R."/>
            <person name="Pangilinan J."/>
            <person name="Park H.-J."/>
            <person name="Ramirez L."/>
            <person name="Alfaro M."/>
            <person name="Sun H."/>
            <person name="Tritt A."/>
            <person name="Yoshinaga Y."/>
            <person name="Zwiers L.-H."/>
            <person name="Turgeon B.G."/>
            <person name="Goodwin S.B."/>
            <person name="Spatafora J.W."/>
            <person name="Crous P.W."/>
            <person name="Grigoriev I.V."/>
        </authorList>
    </citation>
    <scope>NUCLEOTIDE SEQUENCE</scope>
    <source>
        <strain evidence="3 5">CBS 781.70</strain>
    </source>
</reference>
<protein>
    <recommendedName>
        <fullName evidence="2">Sld7 C-terminal domain-containing protein</fullName>
    </recommendedName>
</protein>
<evidence type="ECO:0000313" key="3">
    <source>
        <dbReference type="EMBL" id="KAF1810008.1"/>
    </source>
</evidence>
<feature type="domain" description="Sld7 C-terminal" evidence="2">
    <location>
        <begin position="299"/>
        <end position="387"/>
    </location>
</feature>
<evidence type="ECO:0000256" key="1">
    <source>
        <dbReference type="SAM" id="MobiDB-lite"/>
    </source>
</evidence>
<dbReference type="AlphaFoldDB" id="A0A6G1FWA1"/>
<evidence type="ECO:0000313" key="4">
    <source>
        <dbReference type="Proteomes" id="UP000504638"/>
    </source>
</evidence>
<evidence type="ECO:0000259" key="2">
    <source>
        <dbReference type="Pfam" id="PF18596"/>
    </source>
</evidence>
<organism evidence="3">
    <name type="scientific">Eremomyces bilateralis CBS 781.70</name>
    <dbReference type="NCBI Taxonomy" id="1392243"/>
    <lineage>
        <taxon>Eukaryota</taxon>
        <taxon>Fungi</taxon>
        <taxon>Dikarya</taxon>
        <taxon>Ascomycota</taxon>
        <taxon>Pezizomycotina</taxon>
        <taxon>Dothideomycetes</taxon>
        <taxon>Dothideomycetes incertae sedis</taxon>
        <taxon>Eremomycetales</taxon>
        <taxon>Eremomycetaceae</taxon>
        <taxon>Eremomyces</taxon>
    </lineage>
</organism>
<feature type="compositionally biased region" description="Polar residues" evidence="1">
    <location>
        <begin position="266"/>
        <end position="277"/>
    </location>
</feature>
<name>A0A6G1FWA1_9PEZI</name>
<reference evidence="5" key="3">
    <citation type="submission" date="2025-04" db="UniProtKB">
        <authorList>
            <consortium name="RefSeq"/>
        </authorList>
    </citation>
    <scope>IDENTIFICATION</scope>
    <source>
        <strain evidence="5">CBS 781.70</strain>
    </source>
</reference>
<gene>
    <name evidence="3 5" type="ORF">P152DRAFT_475868</name>
</gene>
<dbReference type="GeneID" id="54422019"/>
<keyword evidence="4" id="KW-1185">Reference proteome</keyword>
<evidence type="ECO:0000313" key="5">
    <source>
        <dbReference type="RefSeq" id="XP_033531639.1"/>
    </source>
</evidence>
<dbReference type="InterPro" id="IPR041260">
    <property type="entry name" value="Sld7_C"/>
</dbReference>
<proteinExistence type="predicted"/>
<dbReference type="OrthoDB" id="4205424at2759"/>
<dbReference type="EMBL" id="ML975168">
    <property type="protein sequence ID" value="KAF1810008.1"/>
    <property type="molecule type" value="Genomic_DNA"/>
</dbReference>
<reference evidence="5" key="2">
    <citation type="submission" date="2020-04" db="EMBL/GenBank/DDBJ databases">
        <authorList>
            <consortium name="NCBI Genome Project"/>
        </authorList>
    </citation>
    <scope>NUCLEOTIDE SEQUENCE</scope>
    <source>
        <strain evidence="5">CBS 781.70</strain>
    </source>
</reference>
<accession>A0A6G1FWA1</accession>
<dbReference type="RefSeq" id="XP_033531639.1">
    <property type="nucleotide sequence ID" value="XM_033681449.1"/>
</dbReference>
<feature type="region of interest" description="Disordered" evidence="1">
    <location>
        <begin position="257"/>
        <end position="297"/>
    </location>
</feature>
<sequence length="399" mass="43876">MDEWVGNISLSAGELIEDIRVVLDPALSSPHSTLPNDLEYVAIVDISYLPLYLAVGPSLRVHSGSETSQGWFNAAINPTSGPPSHPDPEHDVEESLAWSVSSYKHAQYPLGILTRPKGSSPVTWNGLHITELLFYGVRLPGTSHPAVFVQAYSSDLLTRIPGTTTPPLSTTGSPTLVATPDVDDDLTPQFLPPFAADVTQPDLESRKRKHLEDVFDSAKQQNRKARRAITEAVQWGGSHPNVSERRRISVLDGWEKEATGQGDTHGWSQSQCSTPLLSPQKRGKGSRTGAEEEGVLEGKNKELISRVVMTGLRMYGYEKPKRKSGDVTACDDGTRDRQALDEDEYKGLYHQVYKGTVFALRNHISRTSLHTHTAVIRDTVDKLLAIFSTEPPELPRDNG</sequence>